<gene>
    <name evidence="2" type="primary">CSON004251</name>
</gene>
<evidence type="ECO:0000259" key="1">
    <source>
        <dbReference type="PROSITE" id="PS50908"/>
    </source>
</evidence>
<sequence>MSLIEFELKEVRKLCENVIEQSTLISCEESIIRVDIAQTASRRLTICLRYPKEDYPSQSLLIELKSKTLNDKILENLTKTLEDHCKGNLIGKPQILPLLKFLSKTLNENPLCICYDEVVALKQLCVGTQSEIKLKQKKTCVGLNARAEKYYFKLDAFIPSDYPHSRPEWTSFESNFPDMLTRYLNGQAKEIVRRCIEPPLRQVKDAPSFTVRPSLEKAFSFIIKATHEFHSELCHVCKKKCLPKNPEDIVTDENDDLYVERVFCGHIYHSGCLKKYFSEPPFPEGGKVCLADKKHARPDGLGSNMSKLKGNNSTQKKEIKGCGQRLMHDKWALDPKKAEQRWAHKKARARELEEVEDFFK</sequence>
<proteinExistence type="predicted"/>
<reference evidence="3" key="2">
    <citation type="submission" date="2018-07" db="EMBL/GenBank/DDBJ databases">
        <authorList>
            <person name="Quirk P.G."/>
            <person name="Krulwich T.A."/>
        </authorList>
    </citation>
    <scope>NUCLEOTIDE SEQUENCE</scope>
</reference>
<evidence type="ECO:0000313" key="3">
    <source>
        <dbReference type="EMBL" id="SSX31930.1"/>
    </source>
</evidence>
<dbReference type="InterPro" id="IPR006575">
    <property type="entry name" value="RWD_dom"/>
</dbReference>
<dbReference type="PANTHER" id="PTHR40237:SF1">
    <property type="entry name" value="LD44813P"/>
    <property type="match status" value="1"/>
</dbReference>
<dbReference type="EMBL" id="UFQT01001832">
    <property type="protein sequence ID" value="SSX31930.1"/>
    <property type="molecule type" value="Genomic_DNA"/>
</dbReference>
<dbReference type="AlphaFoldDB" id="A0A336L730"/>
<protein>
    <submittedName>
        <fullName evidence="2">CSON004251 protein</fullName>
    </submittedName>
</protein>
<name>A0A336L730_CULSO</name>
<dbReference type="EMBL" id="UFQS01001832">
    <property type="protein sequence ID" value="SSX12487.1"/>
    <property type="molecule type" value="Genomic_DNA"/>
</dbReference>
<dbReference type="InterPro" id="IPR016135">
    <property type="entry name" value="UBQ-conjugating_enzyme/RWD"/>
</dbReference>
<dbReference type="PANTHER" id="PTHR40237">
    <property type="entry name" value="LD44813P"/>
    <property type="match status" value="1"/>
</dbReference>
<feature type="domain" description="RWD" evidence="1">
    <location>
        <begin position="9"/>
        <end position="109"/>
    </location>
</feature>
<dbReference type="Pfam" id="PF05773">
    <property type="entry name" value="RWD"/>
    <property type="match status" value="1"/>
</dbReference>
<dbReference type="SUPFAM" id="SSF57850">
    <property type="entry name" value="RING/U-box"/>
    <property type="match status" value="1"/>
</dbReference>
<dbReference type="VEuPathDB" id="VectorBase:CSON004251"/>
<reference evidence="2" key="1">
    <citation type="submission" date="2018-04" db="EMBL/GenBank/DDBJ databases">
        <authorList>
            <person name="Go L.Y."/>
            <person name="Mitchell J.A."/>
        </authorList>
    </citation>
    <scope>NUCLEOTIDE SEQUENCE</scope>
    <source>
        <tissue evidence="2">Whole organism</tissue>
    </source>
</reference>
<evidence type="ECO:0000313" key="2">
    <source>
        <dbReference type="EMBL" id="SSX12487.1"/>
    </source>
</evidence>
<dbReference type="PROSITE" id="PS50908">
    <property type="entry name" value="RWD"/>
    <property type="match status" value="1"/>
</dbReference>
<dbReference type="SUPFAM" id="SSF54495">
    <property type="entry name" value="UBC-like"/>
    <property type="match status" value="1"/>
</dbReference>
<organism evidence="2">
    <name type="scientific">Culicoides sonorensis</name>
    <name type="common">Biting midge</name>
    <dbReference type="NCBI Taxonomy" id="179676"/>
    <lineage>
        <taxon>Eukaryota</taxon>
        <taxon>Metazoa</taxon>
        <taxon>Ecdysozoa</taxon>
        <taxon>Arthropoda</taxon>
        <taxon>Hexapoda</taxon>
        <taxon>Insecta</taxon>
        <taxon>Pterygota</taxon>
        <taxon>Neoptera</taxon>
        <taxon>Endopterygota</taxon>
        <taxon>Diptera</taxon>
        <taxon>Nematocera</taxon>
        <taxon>Chironomoidea</taxon>
        <taxon>Ceratopogonidae</taxon>
        <taxon>Ceratopogoninae</taxon>
        <taxon>Culicoides</taxon>
        <taxon>Monoculicoides</taxon>
    </lineage>
</organism>
<accession>A0A336L730</accession>